<reference evidence="1 2" key="1">
    <citation type="submission" date="2024-11" db="EMBL/GenBank/DDBJ databases">
        <authorList>
            <person name="Heng Y.C."/>
            <person name="Lim A.C.H."/>
            <person name="Lee J.K.Y."/>
            <person name="Kittelmann S."/>
        </authorList>
    </citation>
    <scope>NUCLEOTIDE SEQUENCE [LARGE SCALE GENOMIC DNA]</scope>
    <source>
        <strain evidence="1 2">WILCCON 0114</strain>
    </source>
</reference>
<gene>
    <name evidence="1" type="ORF">ACJDT4_11920</name>
</gene>
<evidence type="ECO:0000313" key="2">
    <source>
        <dbReference type="Proteomes" id="UP001623592"/>
    </source>
</evidence>
<keyword evidence="2" id="KW-1185">Reference proteome</keyword>
<protein>
    <submittedName>
        <fullName evidence="1">Spore coat associated protein CotJA</fullName>
    </submittedName>
</protein>
<comment type="caution">
    <text evidence="1">The sequence shown here is derived from an EMBL/GenBank/DDBJ whole genome shotgun (WGS) entry which is preliminary data.</text>
</comment>
<organism evidence="1 2">
    <name type="scientific">Clostridium neuense</name>
    <dbReference type="NCBI Taxonomy" id="1728934"/>
    <lineage>
        <taxon>Bacteria</taxon>
        <taxon>Bacillati</taxon>
        <taxon>Bacillota</taxon>
        <taxon>Clostridia</taxon>
        <taxon>Eubacteriales</taxon>
        <taxon>Clostridiaceae</taxon>
        <taxon>Clostridium</taxon>
    </lineage>
</organism>
<evidence type="ECO:0000313" key="1">
    <source>
        <dbReference type="EMBL" id="MFL0251133.1"/>
    </source>
</evidence>
<accession>A0ABW8TF49</accession>
<dbReference type="Proteomes" id="UP001623592">
    <property type="component" value="Unassembled WGS sequence"/>
</dbReference>
<dbReference type="InterPro" id="IPR020256">
    <property type="entry name" value="Spore_coat_CotJA"/>
</dbReference>
<dbReference type="RefSeq" id="WP_406787789.1">
    <property type="nucleotide sequence ID" value="NZ_JBJIAA010000009.1"/>
</dbReference>
<proteinExistence type="predicted"/>
<dbReference type="Pfam" id="PF11007">
    <property type="entry name" value="CotJA"/>
    <property type="match status" value="1"/>
</dbReference>
<sequence>MFQDDMYESIPDTDYSRRKTCIPQETVIANVRLASAYVPFQKMCSTLPPVEALKKGTIFPELYSPYSSKKRSENYLG</sequence>
<dbReference type="EMBL" id="JBJIAA010000009">
    <property type="protein sequence ID" value="MFL0251133.1"/>
    <property type="molecule type" value="Genomic_DNA"/>
</dbReference>
<name>A0ABW8TF49_9CLOT</name>